<keyword evidence="16" id="KW-0325">Glycoprotein</keyword>
<evidence type="ECO:0000256" key="1">
    <source>
        <dbReference type="ARBA" id="ARBA00002066"/>
    </source>
</evidence>
<evidence type="ECO:0000313" key="32">
    <source>
        <dbReference type="Proteomes" id="UP000237246"/>
    </source>
</evidence>
<sequence length="2710" mass="297475">MVSKENKDERELNKQEMGLEKKGCGADDGIHSVTAQCVLRVIIITEDMLANSITVRLENMWQERFLSPLLATFLEGVATVLATPKEDVFIFNIQNDTDVGGTVLNVSFSALAPRGGHYFSSEELQEQLYMKRMALTGASMLEVLPFDDNVCLREPCQNYMKCISVLKFDSSAPFIASPSTLFRPIHPITGLRCRCPQGFTGDYCETEINLCYSNPCLHGGTCTRKEGGYTCVCRQHFSGENCEVDSRSGRCQPGVCRNGGTCTNGADGGFRCQCPAGGFETPFCELSTRSFPPRSFVMFRGLRQRFHLTLSLSFSTVEPGGLLLYNGRLNERHDFLAVEIIQGQVQLKYSTGESSTVVSPYLPGGVSDGQWHTLQLRYYNKPKVSALGVVQGPSKDKVAILTVDECDASVALQFGSEIGNYSCAAEGVQTSSKKSLDLTGPLLLGGVPNLPENFPVSHRDFVGCMRDLYIDNKRIDLASYIANNGTTAGCHAKHSFCDSSPCKNGGTCSVSWGTYSCLCPVGFGGKDCRHAMHHAHYFQGNSVLSWDFKADMKISVPWYLGLAFRTRQMDGVLLQAHAGQYTTLLCQLSGGLLSFMVSRGSGRSTSLVLDQLQLNDGRWHDLQLELRDVRSGRDSRYVITIMLDFGLYQDTVVVGNELHGLKVKHLHVGGVLGSGEVQNGLRGCIQGVRLGDSVTGTVLPKPSHALRVEAGCSVPSPCDSSPCPANSICKDEWQSYSCVCQPGYYGGECVDACHLNPCKNKSVCRRKPGSPLGYVCECGGNFFGQYCEHRMDQQCPKGWWGNPSCGPCNCDVSKGFDPDCNKTNGQCHCKDFHYRPKGSDTCLPCDCYPVGSSSRSCDKETGRCHCRPGVIGRQCNSCDSPFAEVTPSGCKVLYDGCPKSLKAGVWWPQTKFGFSAVVLCPKGSLGAAVRHCDEEKGWLEPDLFNCTSPAFKELSMLLEGLERNETELNTIEAKKLAHRLRAVTDHMDHYFGNDVHITYRLLSRLMAFESQQHGFGLTATQDAHFNENLLRAGSSVLAPENREHWAMLPHSEHGSASLMEQLRDYSGTLASNMKLTYLNPVGVVTPNIMLSIDRMENHSHIRRRYPRYHSSLFRGQPAWDPHTHVVLPLSVLSPPKAEAVPTAVPTVAGGEGNYTVESSSPRQALPEPEPALTVIILIMYRTLGGLLPARYQVDRRSVRYVLLFTLHEQWWKEAGWTLATTDNHTFLRGPLDTPLVLEFRLLETANRSKPLCVQWNHSSPTNPSGFWTAKDCDLVYRNTTHVHCQCSQFGTFGVLMDSSHREQLEGDLETLAIVTYSLVSLSLVALLLTFSFLTCLKGLKSNTRGIHSNISVTLFFSELLFLLGINRTENQFLCTVIAILLHCFFLSTFAWLFVQGLHIYRMQTEARNVNFGAMRFYYAIGWGVPAIITGLAVGLDPEGYGNPDFCWISVHDKLVWSFAGPITVVIVVKPCQKETKKKSVLVPTCCEGLSLQPSCSRLLSPQGLAVLVLFCVLNEEVQEAWKLACLGKKGQSEEAARSTQGPSTYNNTALFEESGLIRITLGASTISSVSSVRSARTHSSQRGYLRDNVTARQGSALDHSLLGHAGPTDIDVAMFHRDAGGDQDSDSDSDLSLDEERSLSIPSSESEENVRLRGRFPRQFKRAAHSERLLTNPTNTAPKGKFCGLWQGSAVPRGGVGERLRLAMASLPLTEEFSPSPPAVCPSPDVDGNDLMSYWPALGECEVHPCSLQKWGSERKLGFDINKDAANNNQPDLALTSGDENSLTQTQRQRKGILKNRLQYPPALQGLPAVGRMTNELSWYKTSTLGHRAVPAASYGRIYSGAGSLSQPASRYSSREQLDMLMRRQMSREQLSRNNSGECLETVPSRHGSREELDTIPSRHGAAQPGAMAAEMVLSRRPGQPRSEVLSEADLEELGQRKPPSKTSTRDYLRKARCSASTAKSLLFRFIPVLRWLPRYPVKDWLLGDIASGFSVGIMHLPQGLAYALLAGLPPVTGLYSSFYPVFLYFFFGTSRHNSVGPFAVISVMIGSLTDSLVPSDDFLEFVNGTNDTVVNEAQRDAARVELVATITVLTGIFQVALGLLQFGFVVTYLSDPLVRGYTTASSVHVLISQLKNVFGVSVGEHSGPLSLFVVSEGLIDSLESPDVTFIEICKKLPETNVGTLVTAIIAMVAIFIVKELNHKFSAKLPMPIPIELITIIISTGISYGVNLNSKFGISVVGNIPSGMKPPVVPNTSYFGQVVGNAFAIAVVGYAICISLGKIFALKHGYKVDSNQELIALGLSNFLGGFFQCFAISCSMSRSLVQESTGGNSQVAGVISSLVILVTILKIGELFRDLPKAILSAIIIVNLKGMFKQFSDLRMLWKSNRVDLMIWVVTFIATLLLNLDIGLAVSVAFALLTVIFRTQLPHYSILGRVTDTDVYKDVAEYEKAQEVPGIKIFRSSSTIYFANVEMYSDALKKKSGIDVDRLIEKKKKALKKLKKQQKKAQKEKAKRKKDTDAECNGPGVAVIELSGEEDGTPPEPTLRSLGLPQPNFHAVILDFSPVNFVDTVSIKILKNIFKDFHEIEVDVFVASCSASVFAQLERGNFFSSTITKHCFFPSVNDAVLHLNDRTRPAPAALLPLTRNRGAATYAQTLQNIPETNVTTLDNGLRVASEESSQPTCTVGVWIGAGSRYENEKNNGAGYFVEHLAFK</sequence>
<dbReference type="InterPro" id="IPR017981">
    <property type="entry name" value="GPCR_2-like_7TM"/>
</dbReference>
<dbReference type="SMART" id="SM00282">
    <property type="entry name" value="LamG"/>
    <property type="match status" value="2"/>
</dbReference>
<dbReference type="InterPro" id="IPR002645">
    <property type="entry name" value="STAS_dom"/>
</dbReference>
<keyword evidence="5" id="KW-1003">Cell membrane</keyword>
<evidence type="ECO:0000256" key="21">
    <source>
        <dbReference type="PROSITE-ProRule" id="PRU00460"/>
    </source>
</evidence>
<dbReference type="Pfam" id="PF02210">
    <property type="entry name" value="Laminin_G_2"/>
    <property type="match status" value="2"/>
</dbReference>
<dbReference type="InterPro" id="IPR000152">
    <property type="entry name" value="EGF-type_Asp/Asn_hydroxyl_site"/>
</dbReference>
<feature type="compositionally biased region" description="Polar residues" evidence="22">
    <location>
        <begin position="1778"/>
        <end position="1787"/>
    </location>
</feature>
<name>A0A2P4T9H9_BAMTH</name>
<feature type="transmembrane region" description="Helical" evidence="23">
    <location>
        <begin position="2294"/>
        <end position="2318"/>
    </location>
</feature>
<evidence type="ECO:0000256" key="16">
    <source>
        <dbReference type="ARBA" id="ARBA00023180"/>
    </source>
</evidence>
<feature type="transmembrane region" description="Helical" evidence="23">
    <location>
        <begin position="2254"/>
        <end position="2282"/>
    </location>
</feature>
<feature type="disulfide bond" evidence="21">
    <location>
        <begin position="847"/>
        <end position="864"/>
    </location>
</feature>
<evidence type="ECO:0000313" key="31">
    <source>
        <dbReference type="EMBL" id="POI33014.1"/>
    </source>
</evidence>
<evidence type="ECO:0000256" key="23">
    <source>
        <dbReference type="SAM" id="Phobius"/>
    </source>
</evidence>
<dbReference type="PROSITE" id="PS00022">
    <property type="entry name" value="EGF_1"/>
    <property type="match status" value="5"/>
</dbReference>
<accession>A0A2P4T9H9</accession>
<dbReference type="CDD" id="cd00110">
    <property type="entry name" value="LamG"/>
    <property type="match status" value="2"/>
</dbReference>
<dbReference type="InterPro" id="IPR001879">
    <property type="entry name" value="GPCR_2_extracellular_dom"/>
</dbReference>
<dbReference type="GO" id="GO:0005886">
    <property type="term" value="C:plasma membrane"/>
    <property type="evidence" value="ECO:0007669"/>
    <property type="project" value="UniProtKB-SubCell"/>
</dbReference>
<evidence type="ECO:0000256" key="19">
    <source>
        <dbReference type="ARBA" id="ARBA00023292"/>
    </source>
</evidence>
<evidence type="ECO:0000256" key="5">
    <source>
        <dbReference type="ARBA" id="ARBA00022475"/>
    </source>
</evidence>
<dbReference type="InterPro" id="IPR011765">
    <property type="entry name" value="Pept_M16_N"/>
</dbReference>
<dbReference type="CDD" id="cd00054">
    <property type="entry name" value="EGF_CA"/>
    <property type="match status" value="4"/>
</dbReference>
<feature type="region of interest" description="Disordered" evidence="22">
    <location>
        <begin position="1868"/>
        <end position="1892"/>
    </location>
</feature>
<dbReference type="PROSITE" id="PS00650">
    <property type="entry name" value="G_PROTEIN_RECEP_F2_2"/>
    <property type="match status" value="1"/>
</dbReference>
<dbReference type="PROSITE" id="PS01248">
    <property type="entry name" value="EGF_LAM_1"/>
    <property type="match status" value="1"/>
</dbReference>
<dbReference type="PROSITE" id="PS50027">
    <property type="entry name" value="EGF_LAM_2"/>
    <property type="match status" value="1"/>
</dbReference>
<dbReference type="Proteomes" id="UP000237246">
    <property type="component" value="Unassembled WGS sequence"/>
</dbReference>
<keyword evidence="18" id="KW-0379">Hydroxylation</keyword>
<evidence type="ECO:0008006" key="33">
    <source>
        <dbReference type="Google" id="ProtNLM"/>
    </source>
</evidence>
<dbReference type="FunFam" id="2.10.25.10:FF:000113">
    <property type="entry name" value="Cadherin, EGF LAG seven-pass G-type receptor 3"/>
    <property type="match status" value="1"/>
</dbReference>
<feature type="transmembrane region" description="Helical" evidence="23">
    <location>
        <begin position="1415"/>
        <end position="1434"/>
    </location>
</feature>
<dbReference type="Gene3D" id="3.30.830.10">
    <property type="entry name" value="Metalloenzyme, LuxS/M16 peptidase-like"/>
    <property type="match status" value="1"/>
</dbReference>
<evidence type="ECO:0000256" key="18">
    <source>
        <dbReference type="ARBA" id="ARBA00023278"/>
    </source>
</evidence>
<dbReference type="PROSITE" id="PS50026">
    <property type="entry name" value="EGF_3"/>
    <property type="match status" value="6"/>
</dbReference>
<feature type="transmembrane region" description="Helical" evidence="23">
    <location>
        <begin position="2391"/>
        <end position="2420"/>
    </location>
</feature>
<dbReference type="Pfam" id="PF01740">
    <property type="entry name" value="STAS"/>
    <property type="match status" value="1"/>
</dbReference>
<dbReference type="InterPro" id="IPR032471">
    <property type="entry name" value="AGRL2-4_GAIN_subdom_A"/>
</dbReference>
<dbReference type="FunFam" id="2.60.120.200:FF:000084">
    <property type="entry name" value="Cadherin EGF LAG seven-pass G-type receptor 3"/>
    <property type="match status" value="1"/>
</dbReference>
<dbReference type="CDD" id="cd00055">
    <property type="entry name" value="EGF_Lam"/>
    <property type="match status" value="1"/>
</dbReference>
<feature type="disulfide bond" evidence="20">
    <location>
        <begin position="195"/>
        <end position="204"/>
    </location>
</feature>
<feature type="region of interest" description="Disordered" evidence="22">
    <location>
        <begin position="1770"/>
        <end position="1797"/>
    </location>
</feature>
<protein>
    <recommendedName>
        <fullName evidence="33">Cadherin EGF LAG seven-pass G-type receptor 3</fullName>
    </recommendedName>
</protein>
<dbReference type="Pfam" id="PF01825">
    <property type="entry name" value="GPS"/>
    <property type="match status" value="1"/>
</dbReference>
<dbReference type="SMART" id="SM00179">
    <property type="entry name" value="EGF_CA"/>
    <property type="match status" value="4"/>
</dbReference>
<feature type="domain" description="EGF-like" evidence="25">
    <location>
        <begin position="751"/>
        <end position="788"/>
    </location>
</feature>
<dbReference type="CDD" id="cd07042">
    <property type="entry name" value="STAS_SulP_like_sulfate_transporter"/>
    <property type="match status" value="1"/>
</dbReference>
<dbReference type="SUPFAM" id="SSF52091">
    <property type="entry name" value="SpoIIaa-like"/>
    <property type="match status" value="1"/>
</dbReference>
<evidence type="ECO:0000256" key="11">
    <source>
        <dbReference type="ARBA" id="ARBA00022989"/>
    </source>
</evidence>
<evidence type="ECO:0000256" key="4">
    <source>
        <dbReference type="ARBA" id="ARBA00022473"/>
    </source>
</evidence>
<evidence type="ECO:0000256" key="7">
    <source>
        <dbReference type="ARBA" id="ARBA00022553"/>
    </source>
</evidence>
<evidence type="ECO:0000256" key="22">
    <source>
        <dbReference type="SAM" id="MobiDB-lite"/>
    </source>
</evidence>
<evidence type="ECO:0000256" key="6">
    <source>
        <dbReference type="ARBA" id="ARBA00022536"/>
    </source>
</evidence>
<dbReference type="InterPro" id="IPR001791">
    <property type="entry name" value="Laminin_G"/>
</dbReference>
<dbReference type="EMBL" id="PPHD01004407">
    <property type="protein sequence ID" value="POI33014.1"/>
    <property type="molecule type" value="Genomic_DNA"/>
</dbReference>
<dbReference type="SMART" id="SM00180">
    <property type="entry name" value="EGF_Lam"/>
    <property type="match status" value="1"/>
</dbReference>
<dbReference type="SMART" id="SM00181">
    <property type="entry name" value="EGF"/>
    <property type="match status" value="6"/>
</dbReference>
<evidence type="ECO:0000256" key="3">
    <source>
        <dbReference type="ARBA" id="ARBA00010933"/>
    </source>
</evidence>
<dbReference type="PANTHER" id="PTHR11814">
    <property type="entry name" value="SULFATE TRANSPORTER"/>
    <property type="match status" value="1"/>
</dbReference>
<feature type="transmembrane region" description="Helical" evidence="23">
    <location>
        <begin position="1348"/>
        <end position="1366"/>
    </location>
</feature>
<dbReference type="InterPro" id="IPR000203">
    <property type="entry name" value="GPS"/>
</dbReference>
<evidence type="ECO:0000256" key="20">
    <source>
        <dbReference type="PROSITE-ProRule" id="PRU00076"/>
    </source>
</evidence>
<dbReference type="FunFam" id="2.60.120.200:FF:000020">
    <property type="entry name" value="Cadherin EGF LAG seven-pass G-type receptor 2"/>
    <property type="match status" value="1"/>
</dbReference>
<feature type="transmembrane region" description="Helical" evidence="23">
    <location>
        <begin position="2330"/>
        <end position="2347"/>
    </location>
</feature>
<dbReference type="FunFam" id="4.10.1240.10:FF:000021">
    <property type="entry name" value="Cadherin EGF LAG seven-pass G-type receptor"/>
    <property type="match status" value="1"/>
</dbReference>
<evidence type="ECO:0000256" key="15">
    <source>
        <dbReference type="ARBA" id="ARBA00023170"/>
    </source>
</evidence>
<feature type="domain" description="GAIN-B" evidence="27">
    <location>
        <begin position="1128"/>
        <end position="1302"/>
    </location>
</feature>
<feature type="disulfide bond" evidence="20">
    <location>
        <begin position="519"/>
        <end position="528"/>
    </location>
</feature>
<dbReference type="InterPro" id="IPR057244">
    <property type="entry name" value="GAIN_B"/>
</dbReference>
<feature type="domain" description="Laminin EGF-like" evidence="26">
    <location>
        <begin position="845"/>
        <end position="892"/>
    </location>
</feature>
<dbReference type="FunFam" id="2.10.25.10:FF:000286">
    <property type="entry name" value="Cadherin EGF LAG seven-pass G-type receptor 3"/>
    <property type="match status" value="1"/>
</dbReference>
<evidence type="ECO:0000256" key="13">
    <source>
        <dbReference type="ARBA" id="ARBA00023136"/>
    </source>
</evidence>
<feature type="region of interest" description="Disordered" evidence="22">
    <location>
        <begin position="1916"/>
        <end position="1947"/>
    </location>
</feature>
<keyword evidence="12" id="KW-0297">G-protein coupled receptor</keyword>
<dbReference type="PROSITE" id="PS50801">
    <property type="entry name" value="STAS"/>
    <property type="match status" value="1"/>
</dbReference>
<evidence type="ECO:0000259" key="30">
    <source>
        <dbReference type="PROSITE" id="PS50801"/>
    </source>
</evidence>
<feature type="domain" description="EGF-like" evidence="25">
    <location>
        <begin position="714"/>
        <end position="750"/>
    </location>
</feature>
<dbReference type="InterPro" id="IPR013320">
    <property type="entry name" value="ConA-like_dom_sf"/>
</dbReference>
<dbReference type="InterPro" id="IPR001902">
    <property type="entry name" value="SLC26A/SulP_fam"/>
</dbReference>
<dbReference type="Pfam" id="PF00675">
    <property type="entry name" value="Peptidase_M16"/>
    <property type="match status" value="1"/>
</dbReference>
<feature type="transmembrane region" description="Helical" evidence="23">
    <location>
        <begin position="1372"/>
        <end position="1394"/>
    </location>
</feature>
<evidence type="ECO:0000259" key="28">
    <source>
        <dbReference type="PROSITE" id="PS50227"/>
    </source>
</evidence>
<proteinExistence type="inferred from homology"/>
<dbReference type="Pfam" id="PF00002">
    <property type="entry name" value="7tm_2"/>
    <property type="match status" value="1"/>
</dbReference>
<keyword evidence="14 20" id="KW-1015">Disulfide bond</keyword>
<dbReference type="InterPro" id="IPR000742">
    <property type="entry name" value="EGF"/>
</dbReference>
<keyword evidence="15" id="KW-0675">Receptor</keyword>
<feature type="domain" description="EGF-like" evidence="25">
    <location>
        <begin position="493"/>
        <end position="529"/>
    </location>
</feature>
<keyword evidence="11 23" id="KW-1133">Transmembrane helix</keyword>
<dbReference type="PROSITE" id="PS50227">
    <property type="entry name" value="G_PROTEIN_RECEP_F2_3"/>
    <property type="match status" value="1"/>
</dbReference>
<comment type="function">
    <text evidence="1">Receptor that may have an important role in cell/cell signaling during nervous system formation.</text>
</comment>
<feature type="domain" description="EGF-like" evidence="25">
    <location>
        <begin position="247"/>
        <end position="285"/>
    </location>
</feature>
<feature type="disulfide bond" evidence="21">
    <location>
        <begin position="845"/>
        <end position="857"/>
    </location>
</feature>
<keyword evidence="10" id="KW-0677">Repeat</keyword>
<evidence type="ECO:0000256" key="12">
    <source>
        <dbReference type="ARBA" id="ARBA00023040"/>
    </source>
</evidence>
<keyword evidence="19 21" id="KW-0424">Laminin EGF-like domain</keyword>
<dbReference type="InterPro" id="IPR009030">
    <property type="entry name" value="Growth_fac_rcpt_cys_sf"/>
</dbReference>
<feature type="compositionally biased region" description="Basic residues" evidence="22">
    <location>
        <begin position="2497"/>
        <end position="2512"/>
    </location>
</feature>
<keyword evidence="32" id="KW-1185">Reference proteome</keyword>
<evidence type="ECO:0000256" key="17">
    <source>
        <dbReference type="ARBA" id="ARBA00023224"/>
    </source>
</evidence>
<evidence type="ECO:0000256" key="2">
    <source>
        <dbReference type="ARBA" id="ARBA00004651"/>
    </source>
</evidence>
<comment type="caution">
    <text evidence="20">Lacks conserved residue(s) required for the propagation of feature annotation.</text>
</comment>
<dbReference type="InterPro" id="IPR036445">
    <property type="entry name" value="GPCR_2_extracell_dom_sf"/>
</dbReference>
<dbReference type="SUPFAM" id="SSF49899">
    <property type="entry name" value="Concanavalin A-like lectins/glucanases"/>
    <property type="match status" value="2"/>
</dbReference>
<dbReference type="InterPro" id="IPR000832">
    <property type="entry name" value="GPCR_2_secretin-like"/>
</dbReference>
<feature type="domain" description="Laminin G" evidence="24">
    <location>
        <begin position="535"/>
        <end position="712"/>
    </location>
</feature>
<keyword evidence="8 23" id="KW-0812">Transmembrane</keyword>
<feature type="region of interest" description="Disordered" evidence="22">
    <location>
        <begin position="2497"/>
        <end position="2518"/>
    </location>
</feature>
<organism evidence="31 32">
    <name type="scientific">Bambusicola thoracicus</name>
    <name type="common">Chinese bamboo-partridge</name>
    <name type="synonym">Perdix thoracica</name>
    <dbReference type="NCBI Taxonomy" id="9083"/>
    <lineage>
        <taxon>Eukaryota</taxon>
        <taxon>Metazoa</taxon>
        <taxon>Chordata</taxon>
        <taxon>Craniata</taxon>
        <taxon>Vertebrata</taxon>
        <taxon>Euteleostomi</taxon>
        <taxon>Archelosauria</taxon>
        <taxon>Archosauria</taxon>
        <taxon>Dinosauria</taxon>
        <taxon>Saurischia</taxon>
        <taxon>Theropoda</taxon>
        <taxon>Coelurosauria</taxon>
        <taxon>Aves</taxon>
        <taxon>Neognathae</taxon>
        <taxon>Galloanserae</taxon>
        <taxon>Galliformes</taxon>
        <taxon>Phasianidae</taxon>
        <taxon>Perdicinae</taxon>
        <taxon>Bambusicola</taxon>
    </lineage>
</organism>
<dbReference type="NCBIfam" id="TIGR00815">
    <property type="entry name" value="sulP"/>
    <property type="match status" value="1"/>
</dbReference>
<dbReference type="InterPro" id="IPR002049">
    <property type="entry name" value="LE_dom"/>
</dbReference>
<feature type="domain" description="STAS" evidence="30">
    <location>
        <begin position="2444"/>
        <end position="2626"/>
    </location>
</feature>
<keyword evidence="13 23" id="KW-0472">Membrane</keyword>
<dbReference type="SMART" id="SM00008">
    <property type="entry name" value="HormR"/>
    <property type="match status" value="1"/>
</dbReference>
<dbReference type="GO" id="GO:0005509">
    <property type="term" value="F:calcium ion binding"/>
    <property type="evidence" value="ECO:0007669"/>
    <property type="project" value="InterPro"/>
</dbReference>
<evidence type="ECO:0000259" key="26">
    <source>
        <dbReference type="PROSITE" id="PS50027"/>
    </source>
</evidence>
<dbReference type="GO" id="GO:0055085">
    <property type="term" value="P:transmembrane transport"/>
    <property type="evidence" value="ECO:0007669"/>
    <property type="project" value="InterPro"/>
</dbReference>
<keyword evidence="9" id="KW-0732">Signal</keyword>
<feature type="non-terminal residue" evidence="31">
    <location>
        <position position="2710"/>
    </location>
</feature>
<feature type="domain" description="G-protein coupled receptors family 2 profile 1" evidence="28">
    <location>
        <begin position="877"/>
        <end position="950"/>
    </location>
</feature>
<comment type="subcellular location">
    <subcellularLocation>
        <location evidence="2">Cell membrane</location>
        <topology evidence="2">Multi-pass membrane protein</topology>
    </subcellularLocation>
</comment>
<feature type="domain" description="G-protein coupled receptors family 2 profile 2" evidence="29">
    <location>
        <begin position="1311"/>
        <end position="1468"/>
    </location>
</feature>
<feature type="transmembrane region" description="Helical" evidence="23">
    <location>
        <begin position="1313"/>
        <end position="1336"/>
    </location>
</feature>
<dbReference type="Pfam" id="PF16489">
    <property type="entry name" value="GAIN"/>
    <property type="match status" value="1"/>
</dbReference>
<dbReference type="PROSITE" id="PS50025">
    <property type="entry name" value="LAM_G_DOMAIN"/>
    <property type="match status" value="2"/>
</dbReference>
<dbReference type="SUPFAM" id="SSF57196">
    <property type="entry name" value="EGF/Laminin"/>
    <property type="match status" value="2"/>
</dbReference>
<evidence type="ECO:0000259" key="27">
    <source>
        <dbReference type="PROSITE" id="PS50221"/>
    </source>
</evidence>
<feature type="disulfide bond" evidence="21">
    <location>
        <begin position="866"/>
        <end position="875"/>
    </location>
</feature>
<dbReference type="SUPFAM" id="SSF57184">
    <property type="entry name" value="Growth factor receptor domain"/>
    <property type="match status" value="1"/>
</dbReference>
<dbReference type="FunFam" id="2.10.25.10:FF:000359">
    <property type="entry name" value="Cadherin EGF LAG seven-pass G-type receptor 3"/>
    <property type="match status" value="1"/>
</dbReference>
<feature type="transmembrane region" description="Helical" evidence="23">
    <location>
        <begin position="2003"/>
        <end position="2028"/>
    </location>
</feature>
<dbReference type="SUPFAM" id="SSF63411">
    <property type="entry name" value="LuxS/MPP-like metallohydrolase"/>
    <property type="match status" value="1"/>
</dbReference>
<feature type="domain" description="Laminin G" evidence="24">
    <location>
        <begin position="286"/>
        <end position="490"/>
    </location>
</feature>
<dbReference type="FunFam" id="2.10.25.10:FF:000122">
    <property type="entry name" value="Protein crumbs homolog 2"/>
    <property type="match status" value="1"/>
</dbReference>
<reference evidence="31 32" key="1">
    <citation type="submission" date="2018-01" db="EMBL/GenBank/DDBJ databases">
        <title>Comparison of the Chinese Bamboo Partridge and Red Junglefowl genome sequences highlights the importance of demography in genome evolution.</title>
        <authorList>
            <person name="Tiley G.P."/>
            <person name="Kimball R.T."/>
            <person name="Braun E.L."/>
            <person name="Burleigh J.G."/>
        </authorList>
    </citation>
    <scope>NUCLEOTIDE SEQUENCE [LARGE SCALE GENOMIC DNA]</scope>
    <source>
        <strain evidence="31">RTK389</strain>
        <tissue evidence="31">Blood</tissue>
    </source>
</reference>
<evidence type="ECO:0000256" key="10">
    <source>
        <dbReference type="ARBA" id="ARBA00022737"/>
    </source>
</evidence>
<dbReference type="PROSITE" id="PS00010">
    <property type="entry name" value="ASX_HYDROXYL"/>
    <property type="match status" value="1"/>
</dbReference>
<feature type="transmembrane region" description="Helical" evidence="23">
    <location>
        <begin position="2209"/>
        <end position="2226"/>
    </location>
</feature>
<feature type="region of interest" description="Disordered" evidence="22">
    <location>
        <begin position="1617"/>
        <end position="1648"/>
    </location>
</feature>
<feature type="disulfide bond" evidence="20">
    <location>
        <begin position="740"/>
        <end position="749"/>
    </location>
</feature>
<evidence type="ECO:0000259" key="29">
    <source>
        <dbReference type="PROSITE" id="PS50261"/>
    </source>
</evidence>
<dbReference type="PROSITE" id="PS50261">
    <property type="entry name" value="G_PROTEIN_RECEP_F2_4"/>
    <property type="match status" value="1"/>
</dbReference>
<evidence type="ECO:0000259" key="24">
    <source>
        <dbReference type="PROSITE" id="PS50025"/>
    </source>
</evidence>
<feature type="domain" description="EGF-like" evidence="25">
    <location>
        <begin position="147"/>
        <end position="205"/>
    </location>
</feature>
<dbReference type="InterPro" id="IPR011249">
    <property type="entry name" value="Metalloenz_LuxS/M16"/>
</dbReference>
<dbReference type="Gene3D" id="2.60.120.200">
    <property type="match status" value="2"/>
</dbReference>
<dbReference type="Pfam" id="PF00053">
    <property type="entry name" value="EGF_laminin"/>
    <property type="match status" value="1"/>
</dbReference>
<dbReference type="PROSITE" id="PS01186">
    <property type="entry name" value="EGF_2"/>
    <property type="match status" value="2"/>
</dbReference>
<dbReference type="GO" id="GO:0007166">
    <property type="term" value="P:cell surface receptor signaling pathway"/>
    <property type="evidence" value="ECO:0007669"/>
    <property type="project" value="InterPro"/>
</dbReference>
<dbReference type="FunFam" id="2.10.25.10:FF:000011">
    <property type="entry name" value="Cadherin EGF LAG seven-pass G-type receptor"/>
    <property type="match status" value="1"/>
</dbReference>
<dbReference type="PROSITE" id="PS50221">
    <property type="entry name" value="GAIN_B"/>
    <property type="match status" value="1"/>
</dbReference>
<dbReference type="OrthoDB" id="288203at2759"/>
<dbReference type="InterPro" id="IPR001881">
    <property type="entry name" value="EGF-like_Ca-bd_dom"/>
</dbReference>
<comment type="caution">
    <text evidence="31">The sequence shown here is derived from an EMBL/GenBank/DDBJ whole genome shotgun (WGS) entry which is preliminary data.</text>
</comment>
<dbReference type="SMART" id="SM00303">
    <property type="entry name" value="GPS"/>
    <property type="match status" value="1"/>
</dbReference>
<evidence type="ECO:0000259" key="25">
    <source>
        <dbReference type="PROSITE" id="PS50026"/>
    </source>
</evidence>
<feature type="disulfide bond" evidence="20">
    <location>
        <begin position="233"/>
        <end position="242"/>
    </location>
</feature>
<comment type="similarity">
    <text evidence="3">Belongs to the G-protein coupled receptor 2 family. LN-TM7 subfamily.</text>
</comment>
<keyword evidence="7" id="KW-0597">Phosphoprotein</keyword>
<dbReference type="InterPro" id="IPR036513">
    <property type="entry name" value="STAS_dom_sf"/>
</dbReference>
<evidence type="ECO:0000256" key="14">
    <source>
        <dbReference type="ARBA" id="ARBA00023157"/>
    </source>
</evidence>
<dbReference type="Gene3D" id="2.60.220.50">
    <property type="match status" value="1"/>
</dbReference>
<dbReference type="Gene3D" id="1.20.1070.10">
    <property type="entry name" value="Rhodopsin 7-helix transmembrane proteins"/>
    <property type="match status" value="1"/>
</dbReference>
<keyword evidence="4" id="KW-0217">Developmental protein</keyword>
<dbReference type="InterPro" id="IPR046338">
    <property type="entry name" value="GAIN_dom_sf"/>
</dbReference>
<dbReference type="Gene3D" id="2.10.25.10">
    <property type="entry name" value="Laminin"/>
    <property type="match status" value="7"/>
</dbReference>
<evidence type="ECO:0000256" key="9">
    <source>
        <dbReference type="ARBA" id="ARBA00022729"/>
    </source>
</evidence>
<evidence type="ECO:0000256" key="8">
    <source>
        <dbReference type="ARBA" id="ARBA00022692"/>
    </source>
</evidence>
<dbReference type="InterPro" id="IPR011547">
    <property type="entry name" value="SLC26A/SulP_dom"/>
</dbReference>
<dbReference type="GO" id="GO:0004930">
    <property type="term" value="F:G protein-coupled receptor activity"/>
    <property type="evidence" value="ECO:0007669"/>
    <property type="project" value="UniProtKB-KW"/>
</dbReference>
<dbReference type="Gene3D" id="4.10.1240.10">
    <property type="entry name" value="GPCR, family 2, extracellular hormone receptor domain"/>
    <property type="match status" value="1"/>
</dbReference>
<dbReference type="Pfam" id="PF00008">
    <property type="entry name" value="EGF"/>
    <property type="match status" value="2"/>
</dbReference>
<feature type="transmembrane region" description="Helical" evidence="23">
    <location>
        <begin position="2083"/>
        <end position="2110"/>
    </location>
</feature>
<gene>
    <name evidence="31" type="ORF">CIB84_003234</name>
</gene>
<feature type="domain" description="EGF-like" evidence="25">
    <location>
        <begin position="207"/>
        <end position="243"/>
    </location>
</feature>
<dbReference type="Gene3D" id="1.25.40.610">
    <property type="match status" value="1"/>
</dbReference>
<feature type="compositionally biased region" description="Acidic residues" evidence="22">
    <location>
        <begin position="1621"/>
        <end position="1633"/>
    </location>
</feature>
<keyword evidence="17" id="KW-0807">Transducer</keyword>
<dbReference type="InterPro" id="IPR017983">
    <property type="entry name" value="GPCR_2_secretin-like_CS"/>
</dbReference>
<dbReference type="Gene3D" id="3.30.750.24">
    <property type="entry name" value="STAS domain"/>
    <property type="match status" value="1"/>
</dbReference>
<dbReference type="Pfam" id="PF00916">
    <property type="entry name" value="Sulfate_transp"/>
    <property type="match status" value="1"/>
</dbReference>
<feature type="transmembrane region" description="Helical" evidence="23">
    <location>
        <begin position="2178"/>
        <end position="2197"/>
    </location>
</feature>
<feature type="disulfide bond" evidence="20">
    <location>
        <begin position="778"/>
        <end position="787"/>
    </location>
</feature>
<keyword evidence="6 20" id="KW-0245">EGF-like domain</keyword>